<reference evidence="1 2" key="1">
    <citation type="submission" date="2024-10" db="EMBL/GenBank/DDBJ databases">
        <title>The Natural Products Discovery Center: Release of the First 8490 Sequenced Strains for Exploring Actinobacteria Biosynthetic Diversity.</title>
        <authorList>
            <person name="Kalkreuter E."/>
            <person name="Kautsar S.A."/>
            <person name="Yang D."/>
            <person name="Bader C.D."/>
            <person name="Teijaro C.N."/>
            <person name="Fluegel L."/>
            <person name="Davis C.M."/>
            <person name="Simpson J.R."/>
            <person name="Lauterbach L."/>
            <person name="Steele A.D."/>
            <person name="Gui C."/>
            <person name="Meng S."/>
            <person name="Li G."/>
            <person name="Viehrig K."/>
            <person name="Ye F."/>
            <person name="Su P."/>
            <person name="Kiefer A.F."/>
            <person name="Nichols A."/>
            <person name="Cepeda A.J."/>
            <person name="Yan W."/>
            <person name="Fan B."/>
            <person name="Jiang Y."/>
            <person name="Adhikari A."/>
            <person name="Zheng C.-J."/>
            <person name="Schuster L."/>
            <person name="Cowan T.M."/>
            <person name="Smanski M.J."/>
            <person name="Chevrette M.G."/>
            <person name="De Carvalho L.P.S."/>
            <person name="Shen B."/>
        </authorList>
    </citation>
    <scope>NUCLEOTIDE SEQUENCE [LARGE SCALE GENOMIC DNA]</scope>
    <source>
        <strain evidence="1 2">NPDC087220</strain>
    </source>
</reference>
<dbReference type="EMBL" id="JBIUYY010000003">
    <property type="protein sequence ID" value="MFJ2821096.1"/>
    <property type="molecule type" value="Genomic_DNA"/>
</dbReference>
<protein>
    <submittedName>
        <fullName evidence="1">Uncharacterized protein</fullName>
    </submittedName>
</protein>
<accession>A0ABW8EG86</accession>
<evidence type="ECO:0000313" key="1">
    <source>
        <dbReference type="EMBL" id="MFJ2821096.1"/>
    </source>
</evidence>
<dbReference type="RefSeq" id="WP_365509145.1">
    <property type="nucleotide sequence ID" value="NZ_JBFANW010000180.1"/>
</dbReference>
<sequence length="82" mass="8965">MHHAPILVHRIAPAGGRRVSLRAEGRDTVLGVARSDADVIEFLRRAGVPDPDEMVLGDSPLVEWMVDDPHAYEAEPSDTDIP</sequence>
<keyword evidence="2" id="KW-1185">Reference proteome</keyword>
<evidence type="ECO:0000313" key="2">
    <source>
        <dbReference type="Proteomes" id="UP001617351"/>
    </source>
</evidence>
<gene>
    <name evidence="1" type="ORF">ACIO7M_08295</name>
</gene>
<name>A0ABW8EG86_STRT5</name>
<proteinExistence type="predicted"/>
<comment type="caution">
    <text evidence="1">The sequence shown here is derived from an EMBL/GenBank/DDBJ whole genome shotgun (WGS) entry which is preliminary data.</text>
</comment>
<dbReference type="Proteomes" id="UP001617351">
    <property type="component" value="Unassembled WGS sequence"/>
</dbReference>
<organism evidence="1 2">
    <name type="scientific">Streptomyces toxytricini</name>
    <name type="common">Actinomyces toxytricini</name>
    <dbReference type="NCBI Taxonomy" id="67369"/>
    <lineage>
        <taxon>Bacteria</taxon>
        <taxon>Bacillati</taxon>
        <taxon>Actinomycetota</taxon>
        <taxon>Actinomycetes</taxon>
        <taxon>Kitasatosporales</taxon>
        <taxon>Streptomycetaceae</taxon>
        <taxon>Streptomyces</taxon>
    </lineage>
</organism>